<dbReference type="RefSeq" id="XP_040683401.1">
    <property type="nucleotide sequence ID" value="XM_040831654.1"/>
</dbReference>
<proteinExistence type="predicted"/>
<keyword evidence="2" id="KW-1185">Reference proteome</keyword>
<dbReference type="EMBL" id="KV878218">
    <property type="protein sequence ID" value="OJJ29724.1"/>
    <property type="molecule type" value="Genomic_DNA"/>
</dbReference>
<sequence length="149" mass="16249">MNIIPSKGVAMAQIGDHRSVIESRLGLSAIHNNDCEKVVYDTDPQLIIHYQDDSTVELVEIAYSGDDGSEVWLDGVQLSYRFLDDVVADLAAKGYKGTPSDIGHDFFAGFAIWSMGSLCARDLDPGAGEEDEREVVEGVSVAPYAYFID</sequence>
<gene>
    <name evidence="1" type="ORF">ASPWEDRAFT_177466</name>
</gene>
<dbReference type="VEuPathDB" id="FungiDB:ASPWEDRAFT_177466"/>
<reference evidence="2" key="1">
    <citation type="journal article" date="2017" name="Genome Biol.">
        <title>Comparative genomics reveals high biological diversity and specific adaptations in the industrially and medically important fungal genus Aspergillus.</title>
        <authorList>
            <person name="de Vries R.P."/>
            <person name="Riley R."/>
            <person name="Wiebenga A."/>
            <person name="Aguilar-Osorio G."/>
            <person name="Amillis S."/>
            <person name="Uchima C.A."/>
            <person name="Anderluh G."/>
            <person name="Asadollahi M."/>
            <person name="Askin M."/>
            <person name="Barry K."/>
            <person name="Battaglia E."/>
            <person name="Bayram O."/>
            <person name="Benocci T."/>
            <person name="Braus-Stromeyer S.A."/>
            <person name="Caldana C."/>
            <person name="Canovas D."/>
            <person name="Cerqueira G.C."/>
            <person name="Chen F."/>
            <person name="Chen W."/>
            <person name="Choi C."/>
            <person name="Clum A."/>
            <person name="Dos Santos R.A."/>
            <person name="Damasio A.R."/>
            <person name="Diallinas G."/>
            <person name="Emri T."/>
            <person name="Fekete E."/>
            <person name="Flipphi M."/>
            <person name="Freyberg S."/>
            <person name="Gallo A."/>
            <person name="Gournas C."/>
            <person name="Habgood R."/>
            <person name="Hainaut M."/>
            <person name="Harispe M.L."/>
            <person name="Henrissat B."/>
            <person name="Hilden K.S."/>
            <person name="Hope R."/>
            <person name="Hossain A."/>
            <person name="Karabika E."/>
            <person name="Karaffa L."/>
            <person name="Karanyi Z."/>
            <person name="Krasevec N."/>
            <person name="Kuo A."/>
            <person name="Kusch H."/>
            <person name="LaButti K."/>
            <person name="Lagendijk E.L."/>
            <person name="Lapidus A."/>
            <person name="Levasseur A."/>
            <person name="Lindquist E."/>
            <person name="Lipzen A."/>
            <person name="Logrieco A.F."/>
            <person name="MacCabe A."/>
            <person name="Maekelae M.R."/>
            <person name="Malavazi I."/>
            <person name="Melin P."/>
            <person name="Meyer V."/>
            <person name="Mielnichuk N."/>
            <person name="Miskei M."/>
            <person name="Molnar A.P."/>
            <person name="Mule G."/>
            <person name="Ngan C.Y."/>
            <person name="Orejas M."/>
            <person name="Orosz E."/>
            <person name="Ouedraogo J.P."/>
            <person name="Overkamp K.M."/>
            <person name="Park H.-S."/>
            <person name="Perrone G."/>
            <person name="Piumi F."/>
            <person name="Punt P.J."/>
            <person name="Ram A.F."/>
            <person name="Ramon A."/>
            <person name="Rauscher S."/>
            <person name="Record E."/>
            <person name="Riano-Pachon D.M."/>
            <person name="Robert V."/>
            <person name="Roehrig J."/>
            <person name="Ruller R."/>
            <person name="Salamov A."/>
            <person name="Salih N.S."/>
            <person name="Samson R.A."/>
            <person name="Sandor E."/>
            <person name="Sanguinetti M."/>
            <person name="Schuetze T."/>
            <person name="Sepcic K."/>
            <person name="Shelest E."/>
            <person name="Sherlock G."/>
            <person name="Sophianopoulou V."/>
            <person name="Squina F.M."/>
            <person name="Sun H."/>
            <person name="Susca A."/>
            <person name="Todd R.B."/>
            <person name="Tsang A."/>
            <person name="Unkles S.E."/>
            <person name="van de Wiele N."/>
            <person name="van Rossen-Uffink D."/>
            <person name="Oliveira J.V."/>
            <person name="Vesth T.C."/>
            <person name="Visser J."/>
            <person name="Yu J.-H."/>
            <person name="Zhou M."/>
            <person name="Andersen M.R."/>
            <person name="Archer D.B."/>
            <person name="Baker S.E."/>
            <person name="Benoit I."/>
            <person name="Brakhage A.A."/>
            <person name="Braus G.H."/>
            <person name="Fischer R."/>
            <person name="Frisvad J.C."/>
            <person name="Goldman G.H."/>
            <person name="Houbraken J."/>
            <person name="Oakley B."/>
            <person name="Pocsi I."/>
            <person name="Scazzocchio C."/>
            <person name="Seiboth B."/>
            <person name="vanKuyk P.A."/>
            <person name="Wortman J."/>
            <person name="Dyer P.S."/>
            <person name="Grigoriev I.V."/>
        </authorList>
    </citation>
    <scope>NUCLEOTIDE SEQUENCE [LARGE SCALE GENOMIC DNA]</scope>
    <source>
        <strain evidence="2">DTO 134E9</strain>
    </source>
</reference>
<evidence type="ECO:0000313" key="1">
    <source>
        <dbReference type="EMBL" id="OJJ29724.1"/>
    </source>
</evidence>
<dbReference type="AlphaFoldDB" id="A0A1L9R492"/>
<dbReference type="Proteomes" id="UP000184383">
    <property type="component" value="Unassembled WGS sequence"/>
</dbReference>
<accession>A0A1L9R492</accession>
<dbReference type="GeneID" id="63747502"/>
<name>A0A1L9R492_ASPWE</name>
<protein>
    <submittedName>
        <fullName evidence="1">Uncharacterized protein</fullName>
    </submittedName>
</protein>
<evidence type="ECO:0000313" key="2">
    <source>
        <dbReference type="Proteomes" id="UP000184383"/>
    </source>
</evidence>
<organism evidence="1 2">
    <name type="scientific">Aspergillus wentii DTO 134E9</name>
    <dbReference type="NCBI Taxonomy" id="1073089"/>
    <lineage>
        <taxon>Eukaryota</taxon>
        <taxon>Fungi</taxon>
        <taxon>Dikarya</taxon>
        <taxon>Ascomycota</taxon>
        <taxon>Pezizomycotina</taxon>
        <taxon>Eurotiomycetes</taxon>
        <taxon>Eurotiomycetidae</taxon>
        <taxon>Eurotiales</taxon>
        <taxon>Aspergillaceae</taxon>
        <taxon>Aspergillus</taxon>
        <taxon>Aspergillus subgen. Cremei</taxon>
    </lineage>
</organism>